<name>A0A0D2FBI7_9EURO</name>
<keyword evidence="3" id="KW-1185">Reference proteome</keyword>
<reference evidence="2 3" key="1">
    <citation type="submission" date="2015-01" db="EMBL/GenBank/DDBJ databases">
        <title>The Genome Sequence of Capronia semiimmersa CBS27337.</title>
        <authorList>
            <consortium name="The Broad Institute Genomics Platform"/>
            <person name="Cuomo C."/>
            <person name="de Hoog S."/>
            <person name="Gorbushina A."/>
            <person name="Stielow B."/>
            <person name="Teixiera M."/>
            <person name="Abouelleil A."/>
            <person name="Chapman S.B."/>
            <person name="Priest M."/>
            <person name="Young S.K."/>
            <person name="Wortman J."/>
            <person name="Nusbaum C."/>
            <person name="Birren B."/>
        </authorList>
    </citation>
    <scope>NUCLEOTIDE SEQUENCE [LARGE SCALE GENOMIC DNA]</scope>
    <source>
        <strain evidence="2 3">CBS 27337</strain>
    </source>
</reference>
<sequence length="102" mass="11193">MSNTAPPNVSGGRLPHIDGGGRRQQLHTRTAPFDSVWTDVGRNESSRLSAKYTVTCHAMKMITAQVSTARFCDYRALHNPAATATCSRVRQLRHLDISSPLS</sequence>
<evidence type="ECO:0000313" key="3">
    <source>
        <dbReference type="Proteomes" id="UP000054266"/>
    </source>
</evidence>
<dbReference type="HOGENOM" id="CLU_2277160_0_0_1"/>
<dbReference type="EMBL" id="KN846961">
    <property type="protein sequence ID" value="KIW64230.1"/>
    <property type="molecule type" value="Genomic_DNA"/>
</dbReference>
<feature type="region of interest" description="Disordered" evidence="1">
    <location>
        <begin position="1"/>
        <end position="33"/>
    </location>
</feature>
<protein>
    <submittedName>
        <fullName evidence="2">Uncharacterized protein</fullName>
    </submittedName>
</protein>
<dbReference type="Proteomes" id="UP000054266">
    <property type="component" value="Unassembled WGS sequence"/>
</dbReference>
<evidence type="ECO:0000313" key="2">
    <source>
        <dbReference type="EMBL" id="KIW64230.1"/>
    </source>
</evidence>
<organism evidence="2 3">
    <name type="scientific">Phialophora macrospora</name>
    <dbReference type="NCBI Taxonomy" id="1851006"/>
    <lineage>
        <taxon>Eukaryota</taxon>
        <taxon>Fungi</taxon>
        <taxon>Dikarya</taxon>
        <taxon>Ascomycota</taxon>
        <taxon>Pezizomycotina</taxon>
        <taxon>Eurotiomycetes</taxon>
        <taxon>Chaetothyriomycetidae</taxon>
        <taxon>Chaetothyriales</taxon>
        <taxon>Herpotrichiellaceae</taxon>
        <taxon>Phialophora</taxon>
    </lineage>
</organism>
<proteinExistence type="predicted"/>
<dbReference type="AlphaFoldDB" id="A0A0D2FBI7"/>
<evidence type="ECO:0000256" key="1">
    <source>
        <dbReference type="SAM" id="MobiDB-lite"/>
    </source>
</evidence>
<accession>A0A0D2FBI7</accession>
<gene>
    <name evidence="2" type="ORF">PV04_09180</name>
</gene>